<dbReference type="Gene3D" id="3.30.2310.20">
    <property type="entry name" value="RelE-like"/>
    <property type="match status" value="1"/>
</dbReference>
<proteinExistence type="predicted"/>
<reference evidence="1" key="1">
    <citation type="journal article" date="2014" name="Int. J. Syst. Evol. Microbiol.">
        <title>Complete genome of a new Firmicutes species belonging to the dominant human colonic microbiota ('Ruminococcus bicirculans') reveals two chromosomes and a selective capacity to utilize plant glucans.</title>
        <authorList>
            <consortium name="NISC Comparative Sequencing Program"/>
            <person name="Wegmann U."/>
            <person name="Louis P."/>
            <person name="Goesmann A."/>
            <person name="Henrissat B."/>
            <person name="Duncan S.H."/>
            <person name="Flint H.J."/>
        </authorList>
    </citation>
    <scope>NUCLEOTIDE SEQUENCE</scope>
    <source>
        <strain evidence="1">NBRC 109915</strain>
    </source>
</reference>
<name>A0ABQ5VJE6_9RHOB</name>
<keyword evidence="2" id="KW-1185">Reference proteome</keyword>
<dbReference type="InterPro" id="IPR007711">
    <property type="entry name" value="HigB-1"/>
</dbReference>
<dbReference type="Pfam" id="PF05015">
    <property type="entry name" value="HigB-like_toxin"/>
    <property type="match status" value="1"/>
</dbReference>
<sequence length="93" mass="10863">MIKTFACKHTCALHIDGQAARQFRPFARQAKRKLLMLHAASEYRDLTNPPGNRLEKLQGNRAGQSSIRINDQWRICFRWDQGDAYDVEICDYH</sequence>
<accession>A0ABQ5VJE6</accession>
<dbReference type="RefSeq" id="WP_284373054.1">
    <property type="nucleotide sequence ID" value="NZ_BSNL01000001.1"/>
</dbReference>
<dbReference type="InterPro" id="IPR035093">
    <property type="entry name" value="RelE/ParE_toxin_dom_sf"/>
</dbReference>
<evidence type="ECO:0000313" key="1">
    <source>
        <dbReference type="EMBL" id="GLQ27217.1"/>
    </source>
</evidence>
<protein>
    <submittedName>
        <fullName evidence="1">Plasmid maintenance system killer protein</fullName>
    </submittedName>
</protein>
<dbReference type="EMBL" id="BSNL01000001">
    <property type="protein sequence ID" value="GLQ27217.1"/>
    <property type="molecule type" value="Genomic_DNA"/>
</dbReference>
<comment type="caution">
    <text evidence="1">The sequence shown here is derived from an EMBL/GenBank/DDBJ whole genome shotgun (WGS) entry which is preliminary data.</text>
</comment>
<dbReference type="PANTHER" id="PTHR40266">
    <property type="entry name" value="TOXIN HIGB-1"/>
    <property type="match status" value="1"/>
</dbReference>
<dbReference type="PANTHER" id="PTHR40266:SF2">
    <property type="entry name" value="TOXIN HIGB-1"/>
    <property type="match status" value="1"/>
</dbReference>
<organism evidence="1 2">
    <name type="scientific">Sulfitobacter pacificus</name>
    <dbReference type="NCBI Taxonomy" id="1499314"/>
    <lineage>
        <taxon>Bacteria</taxon>
        <taxon>Pseudomonadati</taxon>
        <taxon>Pseudomonadota</taxon>
        <taxon>Alphaproteobacteria</taxon>
        <taxon>Rhodobacterales</taxon>
        <taxon>Roseobacteraceae</taxon>
        <taxon>Sulfitobacter</taxon>
    </lineage>
</organism>
<gene>
    <name evidence="1" type="ORF">GCM10007927_20200</name>
</gene>
<reference evidence="1" key="2">
    <citation type="submission" date="2023-01" db="EMBL/GenBank/DDBJ databases">
        <title>Draft genome sequence of Sulfitobacter pacificus strain NBRC 109915.</title>
        <authorList>
            <person name="Sun Q."/>
            <person name="Mori K."/>
        </authorList>
    </citation>
    <scope>NUCLEOTIDE SEQUENCE</scope>
    <source>
        <strain evidence="1">NBRC 109915</strain>
    </source>
</reference>
<evidence type="ECO:0000313" key="2">
    <source>
        <dbReference type="Proteomes" id="UP001161388"/>
    </source>
</evidence>
<dbReference type="Proteomes" id="UP001161388">
    <property type="component" value="Unassembled WGS sequence"/>
</dbReference>
<dbReference type="SUPFAM" id="SSF143011">
    <property type="entry name" value="RelE-like"/>
    <property type="match status" value="1"/>
</dbReference>